<evidence type="ECO:0000313" key="1">
    <source>
        <dbReference type="Proteomes" id="UP000095287"/>
    </source>
</evidence>
<accession>A0A1I7YQ06</accession>
<dbReference type="WBParaSite" id="L893_g18565.t1">
    <property type="protein sequence ID" value="L893_g18565.t1"/>
    <property type="gene ID" value="L893_g18565"/>
</dbReference>
<evidence type="ECO:0000313" key="2">
    <source>
        <dbReference type="WBParaSite" id="L893_g18565.t1"/>
    </source>
</evidence>
<dbReference type="AlphaFoldDB" id="A0A1I7YQ06"/>
<reference evidence="2" key="1">
    <citation type="submission" date="2016-11" db="UniProtKB">
        <authorList>
            <consortium name="WormBaseParasite"/>
        </authorList>
    </citation>
    <scope>IDENTIFICATION</scope>
</reference>
<name>A0A1I7YQ06_9BILA</name>
<protein>
    <submittedName>
        <fullName evidence="2">Transposase</fullName>
    </submittedName>
</protein>
<sequence length="70" mass="8077">MSNALTENNVTCSVNGEQDSKCGEWPLTQIRNLLLRKFGREAISVWAVEIRKFKLDRSLVVQLKRKSSRK</sequence>
<keyword evidence="1" id="KW-1185">Reference proteome</keyword>
<organism evidence="1 2">
    <name type="scientific">Steinernema glaseri</name>
    <dbReference type="NCBI Taxonomy" id="37863"/>
    <lineage>
        <taxon>Eukaryota</taxon>
        <taxon>Metazoa</taxon>
        <taxon>Ecdysozoa</taxon>
        <taxon>Nematoda</taxon>
        <taxon>Chromadorea</taxon>
        <taxon>Rhabditida</taxon>
        <taxon>Tylenchina</taxon>
        <taxon>Panagrolaimomorpha</taxon>
        <taxon>Strongyloidoidea</taxon>
        <taxon>Steinernematidae</taxon>
        <taxon>Steinernema</taxon>
    </lineage>
</organism>
<dbReference type="Proteomes" id="UP000095287">
    <property type="component" value="Unplaced"/>
</dbReference>
<proteinExistence type="predicted"/>